<dbReference type="InterPro" id="IPR003644">
    <property type="entry name" value="Calx_beta"/>
</dbReference>
<dbReference type="Gene3D" id="2.60.40.2030">
    <property type="match status" value="1"/>
</dbReference>
<evidence type="ECO:0000313" key="6">
    <source>
        <dbReference type="EMBL" id="MBS7528303.1"/>
    </source>
</evidence>
<dbReference type="Pfam" id="PF03160">
    <property type="entry name" value="Calx-beta"/>
    <property type="match status" value="1"/>
</dbReference>
<dbReference type="EMBL" id="JAHBCL010000036">
    <property type="protein sequence ID" value="MBS7528303.1"/>
    <property type="molecule type" value="Genomic_DNA"/>
</dbReference>
<accession>A0ABS5PT89</accession>
<name>A0ABS5PT89_9FIRM</name>
<keyword evidence="1" id="KW-0732">Signal</keyword>
<feature type="non-terminal residue" evidence="6">
    <location>
        <position position="3223"/>
    </location>
</feature>
<keyword evidence="7" id="KW-1185">Reference proteome</keyword>
<dbReference type="SMART" id="SM00237">
    <property type="entry name" value="Calx_beta"/>
    <property type="match status" value="1"/>
</dbReference>
<evidence type="ECO:0000313" key="7">
    <source>
        <dbReference type="Proteomes" id="UP000746471"/>
    </source>
</evidence>
<evidence type="ECO:0000259" key="5">
    <source>
        <dbReference type="SMART" id="SM00237"/>
    </source>
</evidence>
<feature type="compositionally biased region" description="Acidic residues" evidence="4">
    <location>
        <begin position="294"/>
        <end position="323"/>
    </location>
</feature>
<dbReference type="SUPFAM" id="SSF141072">
    <property type="entry name" value="CalX-like"/>
    <property type="match status" value="1"/>
</dbReference>
<evidence type="ECO:0000256" key="1">
    <source>
        <dbReference type="ARBA" id="ARBA00022729"/>
    </source>
</evidence>
<comment type="caution">
    <text evidence="6">The sequence shown here is derived from an EMBL/GenBank/DDBJ whole genome shotgun (WGS) entry which is preliminary data.</text>
</comment>
<dbReference type="RefSeq" id="WP_281415068.1">
    <property type="nucleotide sequence ID" value="NZ_JAHBCL010000036.1"/>
</dbReference>
<keyword evidence="3" id="KW-0106">Calcium</keyword>
<keyword evidence="2" id="KW-0677">Repeat</keyword>
<evidence type="ECO:0000256" key="4">
    <source>
        <dbReference type="SAM" id="MobiDB-lite"/>
    </source>
</evidence>
<feature type="domain" description="Calx-beta" evidence="5">
    <location>
        <begin position="921"/>
        <end position="1030"/>
    </location>
</feature>
<feature type="region of interest" description="Disordered" evidence="4">
    <location>
        <begin position="137"/>
        <end position="341"/>
    </location>
</feature>
<feature type="compositionally biased region" description="Acidic residues" evidence="4">
    <location>
        <begin position="241"/>
        <end position="271"/>
    </location>
</feature>
<dbReference type="InterPro" id="IPR038081">
    <property type="entry name" value="CalX-like_sf"/>
</dbReference>
<dbReference type="Proteomes" id="UP000746471">
    <property type="component" value="Unassembled WGS sequence"/>
</dbReference>
<protein>
    <recommendedName>
        <fullName evidence="5">Calx-beta domain-containing protein</fullName>
    </recommendedName>
</protein>
<gene>
    <name evidence="6" type="ORF">KHM83_16560</name>
</gene>
<reference evidence="6 7" key="1">
    <citation type="submission" date="2021-05" db="EMBL/GenBank/DDBJ databases">
        <title>Fusibacter ferrireducens sp. nov., an anaerobic, sulfur- and Fe-reducing bacterium isolated from the mangrove sediment.</title>
        <authorList>
            <person name="Qiu D."/>
        </authorList>
    </citation>
    <scope>NUCLEOTIDE SEQUENCE [LARGE SCALE GENOMIC DNA]</scope>
    <source>
        <strain evidence="6 7">DSM 12116</strain>
    </source>
</reference>
<evidence type="ECO:0000256" key="2">
    <source>
        <dbReference type="ARBA" id="ARBA00022737"/>
    </source>
</evidence>
<organism evidence="6 7">
    <name type="scientific">Fusibacter paucivorans</name>
    <dbReference type="NCBI Taxonomy" id="76009"/>
    <lineage>
        <taxon>Bacteria</taxon>
        <taxon>Bacillati</taxon>
        <taxon>Bacillota</taxon>
        <taxon>Clostridia</taxon>
        <taxon>Eubacteriales</taxon>
        <taxon>Eubacteriales Family XII. Incertae Sedis</taxon>
        <taxon>Fusibacter</taxon>
    </lineage>
</organism>
<proteinExistence type="predicted"/>
<feature type="compositionally biased region" description="Acidic residues" evidence="4">
    <location>
        <begin position="155"/>
        <end position="229"/>
    </location>
</feature>
<evidence type="ECO:0000256" key="3">
    <source>
        <dbReference type="ARBA" id="ARBA00022837"/>
    </source>
</evidence>
<sequence length="3223" mass="343169">MKMINKLLSKTLIFFILLMQFNMGFDLSYTIEDDNTNALVTIITGFAALDEMISEQVVPYATDREALSLPTTLNVDSYVAQDGTETLPSESTLLQDIGWHADPVYTGKEGMYVFSPDLEGYSVEAPEIPMITVIVESEQPVEDIPSGEAPKEDPEAPADEVPSEDTEVPADEAPSDDTEAPADEAPSGDEEVPADAVPSDDTEAPADETPLDDTEVPADEASIGDEEVPADPAPSDGTEVPADETPLDDPEAPADEAPSDDTEAPADETPSDDTKAPADETPSDNTELPADEAPIGDEEVPADEAPSDDTEVPTDEALSDDTEAPMNEVPAESLEEPVEEELFDSIDEASGSEDHPEPLTLAKILSDYEIQEPLTSSVSLFSTFSPSMLLMSRTLATLEAVEPHPETIIIGDDNENNAFTGTSDDDIDNIISGRKANYPIEISFNLDNLPTSTAYIAIKAFDVDEESGEKDYVFINEPAGGQGVSTNAIGALSGNDGAWNTTILQLPISKLKLGKNTIAISVSSGWVVKVDWFQIILDGGEVDTNVSDFYITLSDAVQNGSNVDIVSAVNITQSASTTYYTEYMLTNAAGENLASFFGNATSSESASLSMPLNSPTGIYTVTALIKDTTTEAIKASDSASFEFIQGEVPTFGIRSSAILAPSSLTRGTVDVVVTALNNKPDEISKVTIWYDGIDITNSERENITTASQTFTANGSYTFSIKYIFNGIDRSMPYTVDISNIDTTPPAITAANTTVAEDMRDEDVLATLKQLITVTDNVSLPTDAYTISPSSELSGTLDDKIITITAHDVVGNEATKQITLHITPKPFQLTQAEVNVDETAMTASFSAVLNYSGGLNISESGFVWGVSQNPTYQVCNGKAVHSGSVSKGEAVNATAEEIVKGINYYVRAFVREGETYYYSDQKNFGIGAPKYGIFNVAADATQVSSGGGTATFTITRPADQTEGHQVVYYRTVNGTAIGGLHFVHQTGTVEFAEGEYTKNVVISVNGIARQYSSYPATVFQNNARNFYLEVYKVEGGATLGVKVAQKDIALNSAYQVSAAAYNQYNTVNYGKTNRYTITDSGYSSNSSATDTIAFSGLAGTNANYLDATADHYALKYDLSIAEKNDGYQLMQVTNNSSTFYNARFEHKVSGKNTSTSNYTFPMPSAPSGCAISASGNLTDDNRAINIGKSRTVYVKYNADGSLGDDWYKSNFAPSVRAIDANEPQFLAVAPMAGGPYAFGDEVYVSLIFNEIIKTALSVSINTNLSSTPFSYVQGEGTNVLVFKGIVDNDGQNYNTVTVNNLNGANTITDLADYVGAATSDGSSSTDIDANTIRPTLNFDGSSSGTLPKHTAQVAIGDAISAKYVWTQSSAMPISGWMNFANTSGGTLSETLANGTWYLHVLATHANGNTIWDKKVFEFMQPTMTITVDQTNWVSSRNITLTINNLAPVSVAMTGAATGTYHSSQTINVTENGIYTFTLTDDYGSNIIKTVEIEKVDNIAPVTTIQEYGATSIKYTELNFGVTVSDEESGSGLASIQYKWSGSTEIPETGWLSMTVNGGQIPTYNTNGLAYLHIKATDNAGNITYAHSLGYTVKNDSASPDIAVTGGILSAWQRGNTVINYTVTKTDDPIAYIMIADTVLQNANLPLIYPYSGSLNIDKNGLYMFVTMDENGLSDTEQVVVNYIDNEAPEIAFSFDAGETATSWATHKVVTINANDQTSPVVDSNGTITGYSGSGVSQLFWKKRTDSDYKPISNNSSITIEENTSYNVVAIDVVGNQSEYILSINGIDKIAPTVSITTPSTWQNEDYTAIVSYADDASGVISAKYAVVDNQIEKPNASTLLNMPESGSGVTVSANGSHYIYYEIADRAGNTTSGWSDVINIDQVQPTIDVSGNPETWQKANVVLNVSVSEAGISGQSVKVTKNGGAPQGLDNTTYTVSGNGLYVFTVTTIAGKTASKSVNVTYIDKLPPNQPTISALPDDWQDDAVTLTVIASDSTATAENGKSDIASFVYSADGGSNWSALQTWKSSEANTFTITETKDYTDQILVKVTDNAGNVSAESESYTVKIDKTAPVLTVSANEGTAEGEAYTSDTWTNGNVIFTLRNETTQISDTTYMASVDGAAYETLPSNIFTLSDDVNATYQFKCISGSGIESNVITYKVKIDQTIPETPTVSAIPDGWQDDAVTLTVNASDVTATSESAVSGLASFVYSIDGGNNWSADQIWKPSEANTFTIIDTKDYTDQILVKTTDNAGNVSAASTPYTVKIDKATPVLTVSANKVTADGEAYGSDTWTNGQVFFTLGNTTTQISDTTYMASVDGAAYEALPSNTYTLSDDVNATYQFKCISGSGIESNIITYKVKIDQTIPAAPTASAIPDGWQDDAVTLNVNASDQIATSENAKSGIASFVYSVDGGSNWSAPQTWNTGASNTFVIMDTKDYTDQILVKVMDNAGNVSAASTPYTVKIDKATPVLTVSANKVTADGEAYTSDTWTNGNVIFTLNNSTTQISDTTYMVSVDGGAYQSLPSNSYTLSNDVNATYQFKCISGSGIESNIIMYKVKIDQTIPATPTVSAITDGWQDDAITLTVNASDVTATSESAVSGLASFVYSIDGGNNWSADQIWKPSEANTLTVEETKDYTDQILVKATDNAGNISAASTPYTVKIDKAIPVLTVKANKGTAEGEAYTSDMWTNGNVIFTLNNSTTQISDTTYMVSVNGAAYEALPSNTYTLSNDVNATYQFKCISGSGIESNIIMYKVKIDQTIPATPTVSAITDGWQDDAITLTVNASDVTATSESAVSGLASFVYSVDGGTNWSAPQTWKSGEANTFVITDTKDYTDQILVKATDNAGNVSAASTPYTVKIDKAIPVLTVSANKEAVDGETYTSDTWTNGNVIFTLNNSTTQISDTTYMVSVDGGAYQSLPSNSYTLSDDVNATYQFKCISGSGIESNVITYKVKIDQTIPATPTVSAIPDGWQDDAVTLTVNASDVIATSENAKSGIASFVYSVDSGTNWSSPQDWNAGGSNTFTIEDTEDYTDQILVKVTDNAGNVSVASTPYTVKIDKATPVLTVSANKVTADGETYISDTWVNGNVIFTLNNSATQISDTTYMVSVNGAAYEAIPSNTYTLSNDVNATYQFKCISGSGIASNVITYKVKIDQTIPATPTVSAIPGGWQDDAVTLTVNASDVTATSENAKSGIANFVYSIDGGSNWSAPETWDTSTTNTFTITE</sequence>